<keyword evidence="2" id="KW-0732">Signal</keyword>
<keyword evidence="1" id="KW-0472">Membrane</keyword>
<name>A0A395TCC0_VIBCL</name>
<evidence type="ECO:0000313" key="3">
    <source>
        <dbReference type="EMBL" id="RGP81925.1"/>
    </source>
</evidence>
<dbReference type="AlphaFoldDB" id="A0A395TCC0"/>
<dbReference type="EMBL" id="MCBA01000217">
    <property type="protein sequence ID" value="RGP81925.1"/>
    <property type="molecule type" value="Genomic_DNA"/>
</dbReference>
<reference evidence="3 4" key="1">
    <citation type="journal article" date="2017" name="Emerg. Infect. Dis.">
        <title>Carbapenemase VCC-1-Producing Vibrio cholerae in Coastal Waters of Germany.</title>
        <authorList>
            <person name="Hammerl J.A."/>
            <person name="Jackel C."/>
            <person name="Bortolaia V."/>
            <person name="Schwartz K."/>
            <person name="Bier N."/>
            <person name="Hendriksen R.S."/>
            <person name="Guerra B."/>
            <person name="Strauch E."/>
        </authorList>
    </citation>
    <scope>NUCLEOTIDE SEQUENCE [LARGE SCALE GENOMIC DNA]</scope>
    <source>
        <strain evidence="3 4">VN-2825</strain>
    </source>
</reference>
<organism evidence="3 4">
    <name type="scientific">Vibrio cholerae</name>
    <dbReference type="NCBI Taxonomy" id="666"/>
    <lineage>
        <taxon>Bacteria</taxon>
        <taxon>Pseudomonadati</taxon>
        <taxon>Pseudomonadota</taxon>
        <taxon>Gammaproteobacteria</taxon>
        <taxon>Vibrionales</taxon>
        <taxon>Vibrionaceae</taxon>
        <taxon>Vibrio</taxon>
    </lineage>
</organism>
<sequence>MKKIITTAVVISASTLASTAHAALDQATVDSIVAGVTSDAGIAIAAGFSILAIVLGGRVGFGLVKSFIASGAS</sequence>
<keyword evidence="1" id="KW-1133">Transmembrane helix</keyword>
<comment type="caution">
    <text evidence="3">The sequence shown here is derived from an EMBL/GenBank/DDBJ whole genome shotgun (WGS) entry which is preliminary data.</text>
</comment>
<gene>
    <name evidence="3" type="ORF">BC353_18420</name>
</gene>
<evidence type="ECO:0000256" key="2">
    <source>
        <dbReference type="SAM" id="SignalP"/>
    </source>
</evidence>
<feature type="chain" id="PRO_5030071333" evidence="2">
    <location>
        <begin position="23"/>
        <end position="73"/>
    </location>
</feature>
<feature type="signal peptide" evidence="2">
    <location>
        <begin position="1"/>
        <end position="22"/>
    </location>
</feature>
<proteinExistence type="predicted"/>
<feature type="transmembrane region" description="Helical" evidence="1">
    <location>
        <begin position="32"/>
        <end position="55"/>
    </location>
</feature>
<keyword evidence="1" id="KW-0812">Transmembrane</keyword>
<dbReference type="Proteomes" id="UP000266701">
    <property type="component" value="Unassembled WGS sequence"/>
</dbReference>
<accession>A0A395TCC0</accession>
<evidence type="ECO:0000313" key="4">
    <source>
        <dbReference type="Proteomes" id="UP000266701"/>
    </source>
</evidence>
<evidence type="ECO:0000256" key="1">
    <source>
        <dbReference type="SAM" id="Phobius"/>
    </source>
</evidence>
<protein>
    <submittedName>
        <fullName evidence="3">Uncharacterized protein</fullName>
    </submittedName>
</protein>